<organism evidence="3 4">
    <name type="scientific">Escherichia coli</name>
    <dbReference type="NCBI Taxonomy" id="562"/>
    <lineage>
        <taxon>Bacteria</taxon>
        <taxon>Pseudomonadati</taxon>
        <taxon>Pseudomonadota</taxon>
        <taxon>Gammaproteobacteria</taxon>
        <taxon>Enterobacterales</taxon>
        <taxon>Enterobacteriaceae</taxon>
        <taxon>Escherichia</taxon>
    </lineage>
</organism>
<name>A0A376JZR7_ECOLX</name>
<dbReference type="AlphaFoldDB" id="A0A376JZR7"/>
<reference evidence="2 5" key="2">
    <citation type="submission" date="2020-12" db="EMBL/GenBank/DDBJ databases">
        <title>FDA dAtabase for Regulatory Grade micrObial Sequences (FDA-ARGOS): Supporting development and validation of Infectious Disease Dx tests.</title>
        <authorList>
            <person name="Sproer C."/>
            <person name="Gronow S."/>
            <person name="Severitt S."/>
            <person name="Schroder I."/>
            <person name="Tallon L."/>
            <person name="Sadzewicz L."/>
            <person name="Zhao X."/>
            <person name="Boylan J."/>
            <person name="Ott S."/>
            <person name="Bowen H."/>
            <person name="Vavikolanu K."/>
            <person name="Mehta A."/>
            <person name="Aluvathingal J."/>
            <person name="Nadendla S."/>
            <person name="Lowell S."/>
            <person name="Myers T."/>
            <person name="Yan Y."/>
            <person name="Sichtig H."/>
        </authorList>
    </citation>
    <scope>NUCLEOTIDE SEQUENCE [LARGE SCALE GENOMIC DNA]</scope>
    <source>
        <strain evidence="2 5">FDAARGOS_945</strain>
    </source>
</reference>
<gene>
    <name evidence="2" type="ORF">I6H02_00685</name>
    <name evidence="3" type="ORF">NCTC11181_04932</name>
</gene>
<reference evidence="3 4" key="1">
    <citation type="submission" date="2018-06" db="EMBL/GenBank/DDBJ databases">
        <authorList>
            <consortium name="Pathogen Informatics"/>
            <person name="Doyle S."/>
        </authorList>
    </citation>
    <scope>NUCLEOTIDE SEQUENCE [LARGE SCALE GENOMIC DNA]</scope>
    <source>
        <strain evidence="3 4">NCTC11181</strain>
    </source>
</reference>
<evidence type="ECO:0000313" key="2">
    <source>
        <dbReference type="EMBL" id="QPR05058.1"/>
    </source>
</evidence>
<dbReference type="EMBL" id="CP065611">
    <property type="protein sequence ID" value="QPR05058.1"/>
    <property type="molecule type" value="Genomic_DNA"/>
</dbReference>
<evidence type="ECO:0000256" key="1">
    <source>
        <dbReference type="SAM" id="SignalP"/>
    </source>
</evidence>
<keyword evidence="1" id="KW-0732">Signal</keyword>
<dbReference type="RefSeq" id="WP_096971880.1">
    <property type="nucleotide sequence ID" value="NZ_CAJGFQ010000001.1"/>
</dbReference>
<evidence type="ECO:0000313" key="4">
    <source>
        <dbReference type="Proteomes" id="UP000254219"/>
    </source>
</evidence>
<proteinExistence type="predicted"/>
<dbReference type="EMBL" id="UFYN01000008">
    <property type="protein sequence ID" value="STE75672.1"/>
    <property type="molecule type" value="Genomic_DNA"/>
</dbReference>
<feature type="signal peptide" evidence="1">
    <location>
        <begin position="1"/>
        <end position="20"/>
    </location>
</feature>
<protein>
    <submittedName>
        <fullName evidence="3">Uncharacterized protein</fullName>
    </submittedName>
</protein>
<evidence type="ECO:0000313" key="3">
    <source>
        <dbReference type="EMBL" id="STE75672.1"/>
    </source>
</evidence>
<dbReference type="Proteomes" id="UP000594864">
    <property type="component" value="Chromosome"/>
</dbReference>
<evidence type="ECO:0000313" key="5">
    <source>
        <dbReference type="Proteomes" id="UP000594864"/>
    </source>
</evidence>
<dbReference type="Proteomes" id="UP000254219">
    <property type="component" value="Unassembled WGS sequence"/>
</dbReference>
<sequence>MKKIIAGVVLALGLVGAANANTYTYYVCNSYFEYKGDDTRYLSDGDRYYHAPSGKYRGFIGVKVRVNDDNSQFAFNDPVYDKTIKSPKLKEDKNEKEEYYGSEDGKSYIKYLHSVDGAPIFDVKKGDTSYSLISCREIL</sequence>
<accession>A0A376JZR7</accession>
<feature type="chain" id="PRO_5036070650" evidence="1">
    <location>
        <begin position="21"/>
        <end position="139"/>
    </location>
</feature>